<reference evidence="1 2" key="1">
    <citation type="submission" date="2020-08" db="EMBL/GenBank/DDBJ databases">
        <title>Description of novel Pseudomonas species.</title>
        <authorList>
            <person name="Duman M."/>
            <person name="Mulet M."/>
            <person name="Altun S."/>
            <person name="Saticioglu I.B."/>
            <person name="Lalucat J."/>
            <person name="Garcia-Valdes E."/>
        </authorList>
    </citation>
    <scope>NUCLEOTIDE SEQUENCE [LARGE SCALE GENOMIC DNA]</scope>
    <source>
        <strain evidence="1 2">P66</strain>
    </source>
</reference>
<gene>
    <name evidence="1" type="ORF">H8F21_14355</name>
</gene>
<name>A0ABS2BYN8_9PSED</name>
<accession>A0ABS2BYN8</accession>
<dbReference type="EMBL" id="JACOPV010000008">
    <property type="protein sequence ID" value="MBM5458746.1"/>
    <property type="molecule type" value="Genomic_DNA"/>
</dbReference>
<proteinExistence type="predicted"/>
<organism evidence="1 2">
    <name type="scientific">Pseudomonas arcuscaelestis</name>
    <dbReference type="NCBI Taxonomy" id="2710591"/>
    <lineage>
        <taxon>Bacteria</taxon>
        <taxon>Pseudomonadati</taxon>
        <taxon>Pseudomonadota</taxon>
        <taxon>Gammaproteobacteria</taxon>
        <taxon>Pseudomonadales</taxon>
        <taxon>Pseudomonadaceae</taxon>
        <taxon>Pseudomonas</taxon>
    </lineage>
</organism>
<dbReference type="Proteomes" id="UP000745663">
    <property type="component" value="Unassembled WGS sequence"/>
</dbReference>
<comment type="caution">
    <text evidence="1">The sequence shown here is derived from an EMBL/GenBank/DDBJ whole genome shotgun (WGS) entry which is preliminary data.</text>
</comment>
<protein>
    <submittedName>
        <fullName evidence="1">Uncharacterized protein</fullName>
    </submittedName>
</protein>
<sequence>MNNTAPVNTHRLYNTISHEHLDGLVSWAMGEFPNAGLNLVECADGRWFVEVDHGSAFDHLAGVSRPAVAPYIEPVFFRAEAEAQAFAFDCIKQVYPELATKDLSEYYSDDNDE</sequence>
<dbReference type="RefSeq" id="WP_203584682.1">
    <property type="nucleotide sequence ID" value="NZ_JACOPV010000008.1"/>
</dbReference>
<keyword evidence="2" id="KW-1185">Reference proteome</keyword>
<evidence type="ECO:0000313" key="2">
    <source>
        <dbReference type="Proteomes" id="UP000745663"/>
    </source>
</evidence>
<evidence type="ECO:0000313" key="1">
    <source>
        <dbReference type="EMBL" id="MBM5458746.1"/>
    </source>
</evidence>